<dbReference type="Proteomes" id="UP000030641">
    <property type="component" value="Unassembled WGS sequence"/>
</dbReference>
<dbReference type="RefSeq" id="XP_013341300.1">
    <property type="nucleotide sequence ID" value="XM_013485846.1"/>
</dbReference>
<dbReference type="EMBL" id="KL584768">
    <property type="protein sequence ID" value="KEQ92948.1"/>
    <property type="molecule type" value="Genomic_DNA"/>
</dbReference>
<protein>
    <submittedName>
        <fullName evidence="2">Uncharacterized protein</fullName>
    </submittedName>
</protein>
<dbReference type="OrthoDB" id="62952at2759"/>
<reference evidence="2 3" key="1">
    <citation type="journal article" date="2014" name="BMC Genomics">
        <title>Genome sequencing of four Aureobasidium pullulans varieties: biotechnological potential, stress tolerance, and description of new species.</title>
        <authorList>
            <person name="Gostin Ar C."/>
            <person name="Ohm R.A."/>
            <person name="Kogej T."/>
            <person name="Sonjak S."/>
            <person name="Turk M."/>
            <person name="Zajc J."/>
            <person name="Zalar P."/>
            <person name="Grube M."/>
            <person name="Sun H."/>
            <person name="Han J."/>
            <person name="Sharma A."/>
            <person name="Chiniquy J."/>
            <person name="Ngan C.Y."/>
            <person name="Lipzen A."/>
            <person name="Barry K."/>
            <person name="Grigoriev I.V."/>
            <person name="Gunde-Cimerman N."/>
        </authorList>
    </citation>
    <scope>NUCLEOTIDE SEQUENCE [LARGE SCALE GENOMIC DNA]</scope>
    <source>
        <strain evidence="2 3">EXF-2481</strain>
    </source>
</reference>
<proteinExistence type="predicted"/>
<organism evidence="2 3">
    <name type="scientific">Aureobasidium subglaciale (strain EXF-2481)</name>
    <name type="common">Aureobasidium pullulans var. subglaciale</name>
    <dbReference type="NCBI Taxonomy" id="1043005"/>
    <lineage>
        <taxon>Eukaryota</taxon>
        <taxon>Fungi</taxon>
        <taxon>Dikarya</taxon>
        <taxon>Ascomycota</taxon>
        <taxon>Pezizomycotina</taxon>
        <taxon>Dothideomycetes</taxon>
        <taxon>Dothideomycetidae</taxon>
        <taxon>Dothideales</taxon>
        <taxon>Saccotheciaceae</taxon>
        <taxon>Aureobasidium</taxon>
    </lineage>
</organism>
<dbReference type="GeneID" id="25371163"/>
<evidence type="ECO:0000313" key="3">
    <source>
        <dbReference type="Proteomes" id="UP000030641"/>
    </source>
</evidence>
<dbReference type="OMA" id="NRIYRHY"/>
<sequence length="322" mass="35025">MPPKGSKKALAAAPSTPKADSEDEAPSTPATAVKAKTPRPKPTPKVFKKLSTSVSGAAPVDVTYENESVHSKVLPKGAGYGHLIKLVAPQAFELVASYMLDNGLQAIVIKPSAPFQFMKLPENIRKTILELLLTPDTKGNKIQISTDKIANGSKAKEYAKQFGLKHRLAIGQLNKELAAEVRGILYSFRFRFDNTMTLLSFLSGVGPDVHHALSRITIMNYQKPTAKPTMNLLAECKNLESVSILSGVGVNSRPDKTSKSFYAEAERLLQAIVNRHGGNKDAALDVVSFGKGCFTIKEDGEECEWEDEDVTKFAEQIANKLK</sequence>
<feature type="region of interest" description="Disordered" evidence="1">
    <location>
        <begin position="1"/>
        <end position="50"/>
    </location>
</feature>
<evidence type="ECO:0000256" key="1">
    <source>
        <dbReference type="SAM" id="MobiDB-lite"/>
    </source>
</evidence>
<gene>
    <name evidence="2" type="ORF">AUEXF2481DRAFT_7308</name>
</gene>
<accession>A0A074Y576</accession>
<dbReference type="HOGENOM" id="CLU_054411_0_0_1"/>
<feature type="compositionally biased region" description="Low complexity" evidence="1">
    <location>
        <begin position="26"/>
        <end position="35"/>
    </location>
</feature>
<dbReference type="InParanoid" id="A0A074Y576"/>
<name>A0A074Y576_AURSE</name>
<dbReference type="AlphaFoldDB" id="A0A074Y576"/>
<keyword evidence="3" id="KW-1185">Reference proteome</keyword>
<evidence type="ECO:0000313" key="2">
    <source>
        <dbReference type="EMBL" id="KEQ92948.1"/>
    </source>
</evidence>